<proteinExistence type="predicted"/>
<evidence type="ECO:0000256" key="1">
    <source>
        <dbReference type="ARBA" id="ARBA00022737"/>
    </source>
</evidence>
<evidence type="ECO:0000313" key="5">
    <source>
        <dbReference type="EMBL" id="VDN03393.1"/>
    </source>
</evidence>
<organism evidence="7">
    <name type="scientific">Thelazia callipaeda</name>
    <name type="common">Oriental eyeworm</name>
    <name type="synonym">Parasitic nematode</name>
    <dbReference type="NCBI Taxonomy" id="103827"/>
    <lineage>
        <taxon>Eukaryota</taxon>
        <taxon>Metazoa</taxon>
        <taxon>Ecdysozoa</taxon>
        <taxon>Nematoda</taxon>
        <taxon>Chromadorea</taxon>
        <taxon>Rhabditida</taxon>
        <taxon>Spirurina</taxon>
        <taxon>Spiruromorpha</taxon>
        <taxon>Thelazioidea</taxon>
        <taxon>Thelaziidae</taxon>
        <taxon>Thelazia</taxon>
    </lineage>
</organism>
<reference evidence="5 6" key="2">
    <citation type="submission" date="2018-11" db="EMBL/GenBank/DDBJ databases">
        <authorList>
            <consortium name="Pathogen Informatics"/>
        </authorList>
    </citation>
    <scope>NUCLEOTIDE SEQUENCE [LARGE SCALE GENOMIC DNA]</scope>
</reference>
<keyword evidence="2" id="KW-0040">ANK repeat</keyword>
<dbReference type="AlphaFoldDB" id="A0A0N5CZY7"/>
<dbReference type="WBParaSite" id="TCLT_0000608301-mRNA-1">
    <property type="protein sequence ID" value="TCLT_0000608301-mRNA-1"/>
    <property type="gene ID" value="TCLT_0000608301"/>
</dbReference>
<dbReference type="FunFam" id="1.10.150.50:FF:000071">
    <property type="entry name" value="Caskin, isoform D"/>
    <property type="match status" value="1"/>
</dbReference>
<reference evidence="7" key="1">
    <citation type="submission" date="2017-02" db="UniProtKB">
        <authorList>
            <consortium name="WormBaseParasite"/>
        </authorList>
    </citation>
    <scope>IDENTIFICATION</scope>
</reference>
<dbReference type="CDD" id="cd09497">
    <property type="entry name" value="SAM_caskin1_2_repeat1"/>
    <property type="match status" value="1"/>
</dbReference>
<evidence type="ECO:0000256" key="2">
    <source>
        <dbReference type="ARBA" id="ARBA00023043"/>
    </source>
</evidence>
<evidence type="ECO:0000313" key="7">
    <source>
        <dbReference type="WBParaSite" id="TCLT_0000608301-mRNA-1"/>
    </source>
</evidence>
<dbReference type="InterPro" id="IPR033635">
    <property type="entry name" value="ANKS1/Caskin"/>
</dbReference>
<dbReference type="PANTHER" id="PTHR24174:SF16">
    <property type="entry name" value="CASKIN-2"/>
    <property type="match status" value="1"/>
</dbReference>
<dbReference type="SUPFAM" id="SSF47769">
    <property type="entry name" value="SAM/Pointed domain"/>
    <property type="match status" value="2"/>
</dbReference>
<dbReference type="Gene3D" id="1.10.150.50">
    <property type="entry name" value="Transcription Factor, Ets-1"/>
    <property type="match status" value="2"/>
</dbReference>
<dbReference type="Proteomes" id="UP000276776">
    <property type="component" value="Unassembled WGS sequence"/>
</dbReference>
<feature type="compositionally biased region" description="Low complexity" evidence="3">
    <location>
        <begin position="43"/>
        <end position="78"/>
    </location>
</feature>
<sequence>MHPVINTEEDSAGNVSTLSPSSVSLKQRSFHVIGHNSENLSCSGCHRNSTGSSSSHDSSSGFESMKSGSSHGCSTTDSAASAVSSNSSLLATSVGQLTRGDSPLSRLSTQSIGSVSASPVVNNVSNVYEETRRKQYPGQNTDNNCKVSVSDMVLKGVPEAEILALWLDSLGHSEYLSTFLTQGYDLTTIARITPEDLTALGITQPSHRKLLISEIHKWRVTDAWPASVPSGELREWLLLIGLPEYIELFEVQGYSSLGEVQSLTWEDFGDIGIKKLGHLKRLGLAIKKIKDHETSRSQSSCKLQQLVSVAVHHNKLNNQQVDDNFHLHQTPPPPAPTSTLYPASSGGLHDQYGTWKQHPHYCDVLSTDLHTSQKQMAYQHYRLAPYRSQEISECDDTTECDMNEQKSSSVQLNLYSPSRILSDGGFQKQSFCRRPLPPAKILSTADNSITSDPEDYPPPPAPLACEGSIRFLRSAFHESAIAAAESERYKECNFEKNYNINSSFRVPEHLPFANDNCGTIKSRDSLSYVRKVNEQSNVDSFSQPNTPRRDATGVFIDDAELSSYSASASNGSVLNDIGSMLKNLTDELDALL</sequence>
<name>A0A0N5CZY7_THECL</name>
<dbReference type="Pfam" id="PF00536">
    <property type="entry name" value="SAM_1"/>
    <property type="match status" value="2"/>
</dbReference>
<dbReference type="OrthoDB" id="5314041at2759"/>
<feature type="region of interest" description="Disordered" evidence="3">
    <location>
        <begin position="41"/>
        <end position="78"/>
    </location>
</feature>
<evidence type="ECO:0000313" key="6">
    <source>
        <dbReference type="Proteomes" id="UP000276776"/>
    </source>
</evidence>
<keyword evidence="6" id="KW-1185">Reference proteome</keyword>
<dbReference type="InterPro" id="IPR035497">
    <property type="entry name" value="Caskin1/2_SAM_1"/>
</dbReference>
<dbReference type="InterPro" id="IPR001660">
    <property type="entry name" value="SAM"/>
</dbReference>
<feature type="domain" description="SAM" evidence="4">
    <location>
        <begin position="228"/>
        <end position="292"/>
    </location>
</feature>
<dbReference type="SMART" id="SM00454">
    <property type="entry name" value="SAM"/>
    <property type="match status" value="2"/>
</dbReference>
<feature type="domain" description="SAM" evidence="4">
    <location>
        <begin position="158"/>
        <end position="221"/>
    </location>
</feature>
<dbReference type="InterPro" id="IPR035498">
    <property type="entry name" value="Caskin1/2_SAM_2"/>
</dbReference>
<dbReference type="OMA" id="CHRNSAD"/>
<dbReference type="EMBL" id="UYYF01004387">
    <property type="protein sequence ID" value="VDN03393.1"/>
    <property type="molecule type" value="Genomic_DNA"/>
</dbReference>
<dbReference type="STRING" id="103827.A0A0N5CZY7"/>
<gene>
    <name evidence="5" type="ORF">TCLT_LOCUS6072</name>
</gene>
<dbReference type="CDD" id="cd09498">
    <property type="entry name" value="SAM_caskin1_2_repeat2"/>
    <property type="match status" value="1"/>
</dbReference>
<dbReference type="PROSITE" id="PS50105">
    <property type="entry name" value="SAM_DOMAIN"/>
    <property type="match status" value="2"/>
</dbReference>
<accession>A0A0N5CZY7</accession>
<protein>
    <submittedName>
        <fullName evidence="7">Caskin-1</fullName>
    </submittedName>
</protein>
<feature type="region of interest" description="Disordered" evidence="3">
    <location>
        <begin position="1"/>
        <end position="21"/>
    </location>
</feature>
<dbReference type="PANTHER" id="PTHR24174">
    <property type="entry name" value="ANKYRIN REPEAT AND STERILE ALPHA MOTIF DOMAIN-CONTAINING PROTEIN 1"/>
    <property type="match status" value="1"/>
</dbReference>
<evidence type="ECO:0000259" key="4">
    <source>
        <dbReference type="PROSITE" id="PS50105"/>
    </source>
</evidence>
<keyword evidence="1" id="KW-0677">Repeat</keyword>
<dbReference type="InterPro" id="IPR013761">
    <property type="entry name" value="SAM/pointed_sf"/>
</dbReference>
<evidence type="ECO:0000256" key="3">
    <source>
        <dbReference type="SAM" id="MobiDB-lite"/>
    </source>
</evidence>